<accession>A0A2S4PW67</accession>
<evidence type="ECO:0000313" key="2">
    <source>
        <dbReference type="EMBL" id="POS86290.1"/>
    </source>
</evidence>
<dbReference type="OrthoDB" id="5416983at2759"/>
<feature type="compositionally biased region" description="Polar residues" evidence="1">
    <location>
        <begin position="162"/>
        <end position="174"/>
    </location>
</feature>
<feature type="region of interest" description="Disordered" evidence="1">
    <location>
        <begin position="1202"/>
        <end position="1230"/>
    </location>
</feature>
<proteinExistence type="predicted"/>
<dbReference type="Proteomes" id="UP000237438">
    <property type="component" value="Unassembled WGS sequence"/>
</dbReference>
<feature type="compositionally biased region" description="Low complexity" evidence="1">
    <location>
        <begin position="685"/>
        <end position="703"/>
    </location>
</feature>
<sequence length="1230" mass="134425">MATEPTSGKIDTRPPLSNNELINSSKELSKSSKSISEETAPKDDDSKHDQEILETKINSVAGSICGGSDSDTLKLETSKVEGEEKGHHLRNTSTVKKQTTFKPVSVNKKFLAAKGSTSTSLSKLGDKSIVGSTSAQALPLVGSNSARPRLVAKSGPGLHATPRTTATSNGSKTSGAPDASVVWNKNRPAPPPEPKRYSDEELKQRYGIHLARRLQSDDSGKQANWADIDDDDDDWVPNTMEWADGTKSTLPQVDEIPTPSPTPPVPEALASIEKVIESTKSKSPAPTKILASPTVKTISFSGRAGLVLKSGTEKPSSLSKLPAPPSVIKSPWAPLPPVEKVPPIVTEISQQQSRQNRTGQKDNLNTLPQVTAKEIAADDFRRTWRDGPNTSRELYNAQSGRYEPANERRRGSLRNETRPHQPSVLQRSNLDSPAEPSPAFQTFRSGGQDTYARRRNSSNVSVGSEKVKRRMSRGDVPPAHEVLATQKGPLTAGSDEAISPSISSPSVQLYQPSHQSQVWQSSVQVSASYQSPKTKHGKVVAINAALVDSEKQASPVVYEDPFEVQKKAMRLSRELAIARRREQEEKEAVEKQERIRIKLASMGPSPERVKKEPLRQEKISPPQPQTCVPSKQATDETDNVVPETNKSNLDASESKDKVLLASSVEPNPVVQHTSSEVKLNADHISQSSSPQNQSHQSWNSNTNDRFKPWAPAPSQQSSSRNVWGPPTNDRTLGNGTFNPELSRLPEISSHPGPIGPLTSTRGNSHGQSREYSRPAPIGPPNRRQTLSLAQDLTVRSAVASSGWSSLPNKIAEEDARLAQRQDIEMSRIRALREKGLHTEPLPPVVHDTWRQVSMNENGDRSKIQATNTTIHNEHRRSWQDKEDAIAMSIKGISKDQEIVQRRSLDTIGTQHKFSDAWKASNVNAPPIRDSRFFPNNKDINVVIEDQSSSLARSESPSPPPPTQQGHPAYDGNIAHPHVSLPRPPPIVKLPPPKAIAPIGPPRPTSFAAVVATPAIPAILPTSNVTHMYRNTSRIQPKISKIREINREESVAGNWQDKIDSLIGRKSSPNKTNSFAVDSSSKKALEVPNQKRLANVSLPTRTSPISSDLVIDTGSVVTKPASEVCFEEQEMGSLPPVKMPLKPPAAAWHLAPTPKPLPKRFLLVQSTSVEAITFSQQTSNNSLSLTINVPGQLESKNILIHVNRQQKSGGRRSSTRFGTNQRHRWGQRGRS</sequence>
<feature type="region of interest" description="Disordered" evidence="1">
    <location>
        <begin position="311"/>
        <end position="508"/>
    </location>
</feature>
<feature type="compositionally biased region" description="Polar residues" evidence="1">
    <location>
        <begin position="347"/>
        <end position="369"/>
    </location>
</feature>
<feature type="compositionally biased region" description="Polar residues" evidence="1">
    <location>
        <begin position="388"/>
        <end position="399"/>
    </location>
</feature>
<gene>
    <name evidence="2" type="ORF">EPUL_001917</name>
</gene>
<keyword evidence="3" id="KW-1185">Reference proteome</keyword>
<feature type="region of interest" description="Disordered" evidence="1">
    <location>
        <begin position="133"/>
        <end position="266"/>
    </location>
</feature>
<comment type="caution">
    <text evidence="2">The sequence shown here is derived from an EMBL/GenBank/DDBJ whole genome shotgun (WGS) entry which is preliminary data.</text>
</comment>
<evidence type="ECO:0000313" key="3">
    <source>
        <dbReference type="Proteomes" id="UP000237438"/>
    </source>
</evidence>
<feature type="compositionally biased region" description="Basic residues" evidence="1">
    <location>
        <begin position="1220"/>
        <end position="1230"/>
    </location>
</feature>
<feature type="compositionally biased region" description="Polar residues" evidence="1">
    <location>
        <begin position="133"/>
        <end position="146"/>
    </location>
</feature>
<evidence type="ECO:0000256" key="1">
    <source>
        <dbReference type="SAM" id="MobiDB-lite"/>
    </source>
</evidence>
<feature type="region of interest" description="Disordered" evidence="1">
    <location>
        <begin position="946"/>
        <end position="983"/>
    </location>
</feature>
<organism evidence="2 3">
    <name type="scientific">Erysiphe pulchra</name>
    <dbReference type="NCBI Taxonomy" id="225359"/>
    <lineage>
        <taxon>Eukaryota</taxon>
        <taxon>Fungi</taxon>
        <taxon>Dikarya</taxon>
        <taxon>Ascomycota</taxon>
        <taxon>Pezizomycotina</taxon>
        <taxon>Leotiomycetes</taxon>
        <taxon>Erysiphales</taxon>
        <taxon>Erysiphaceae</taxon>
        <taxon>Erysiphe</taxon>
    </lineage>
</organism>
<feature type="region of interest" description="Disordered" evidence="1">
    <location>
        <begin position="580"/>
        <end position="782"/>
    </location>
</feature>
<feature type="region of interest" description="Disordered" evidence="1">
    <location>
        <begin position="1061"/>
        <end position="1082"/>
    </location>
</feature>
<feature type="compositionally biased region" description="Basic and acidic residues" evidence="1">
    <location>
        <begin position="404"/>
        <end position="419"/>
    </location>
</feature>
<feature type="region of interest" description="Disordered" evidence="1">
    <location>
        <begin position="1"/>
        <end position="49"/>
    </location>
</feature>
<feature type="compositionally biased region" description="Basic and acidic residues" evidence="1">
    <location>
        <begin position="580"/>
        <end position="596"/>
    </location>
</feature>
<feature type="compositionally biased region" description="Basic and acidic residues" evidence="1">
    <location>
        <begin position="375"/>
        <end position="385"/>
    </location>
</feature>
<name>A0A2S4PW67_9PEZI</name>
<dbReference type="STRING" id="225359.A0A2S4PW67"/>
<dbReference type="EMBL" id="PEDP01000360">
    <property type="protein sequence ID" value="POS86290.1"/>
    <property type="molecule type" value="Genomic_DNA"/>
</dbReference>
<feature type="compositionally biased region" description="Polar residues" evidence="1">
    <location>
        <begin position="642"/>
        <end position="651"/>
    </location>
</feature>
<feature type="compositionally biased region" description="Basic and acidic residues" evidence="1">
    <location>
        <begin position="193"/>
        <end position="204"/>
    </location>
</feature>
<feature type="compositionally biased region" description="Basic and acidic residues" evidence="1">
    <location>
        <begin position="27"/>
        <end position="49"/>
    </location>
</feature>
<reference evidence="2 3" key="1">
    <citation type="submission" date="2017-10" db="EMBL/GenBank/DDBJ databases">
        <title>Development of genomic resources for the powdery mildew, Erysiphe pulchra.</title>
        <authorList>
            <person name="Wadl P.A."/>
            <person name="Mack B.M."/>
            <person name="Moore G."/>
            <person name="Beltz S.B."/>
        </authorList>
    </citation>
    <scope>NUCLEOTIDE SEQUENCE [LARGE SCALE GENOMIC DNA]</scope>
    <source>
        <strain evidence="2">Cflorida</strain>
    </source>
</reference>
<feature type="compositionally biased region" description="Basic and acidic residues" evidence="1">
    <location>
        <begin position="607"/>
        <end position="618"/>
    </location>
</feature>
<feature type="compositionally biased region" description="Polar residues" evidence="1">
    <location>
        <begin position="728"/>
        <end position="739"/>
    </location>
</feature>
<feature type="compositionally biased region" description="Polar residues" evidence="1">
    <location>
        <begin position="757"/>
        <end position="766"/>
    </location>
</feature>
<feature type="compositionally biased region" description="Polar residues" evidence="1">
    <location>
        <begin position="439"/>
        <end position="448"/>
    </location>
</feature>
<protein>
    <submittedName>
        <fullName evidence="2">Uncharacterized protein</fullName>
    </submittedName>
</protein>
<feature type="compositionally biased region" description="Polar residues" evidence="1">
    <location>
        <begin position="1066"/>
        <end position="1078"/>
    </location>
</feature>
<dbReference type="AlphaFoldDB" id="A0A2S4PW67"/>